<dbReference type="NCBIfam" id="TIGR01628">
    <property type="entry name" value="PABP-1234"/>
    <property type="match status" value="1"/>
</dbReference>
<reference evidence="11 12" key="1">
    <citation type="journal article" date="2019" name="Proc. Natl. Acad. Sci. U.S.A.">
        <title>Regulatory changes in pterin and carotenoid genes underlie balanced color polymorphisms in the wall lizard.</title>
        <authorList>
            <person name="Andrade P."/>
            <person name="Pinho C."/>
            <person name="Perez I de Lanuza G."/>
            <person name="Afonso S."/>
            <person name="Brejcha J."/>
            <person name="Rubin C.J."/>
            <person name="Wallerman O."/>
            <person name="Pereira P."/>
            <person name="Sabatino S.J."/>
            <person name="Bellati A."/>
            <person name="Pellitteri-Rosa D."/>
            <person name="Bosakova Z."/>
            <person name="Bunikis I."/>
            <person name="Carretero M.A."/>
            <person name="Feiner N."/>
            <person name="Marsik P."/>
            <person name="Pauperio F."/>
            <person name="Salvi D."/>
            <person name="Soler L."/>
            <person name="While G.M."/>
            <person name="Uller T."/>
            <person name="Font E."/>
            <person name="Andersson L."/>
            <person name="Carneiro M."/>
        </authorList>
    </citation>
    <scope>NUCLEOTIDE SEQUENCE</scope>
</reference>
<dbReference type="PROSITE" id="PS51309">
    <property type="entry name" value="PABC"/>
    <property type="match status" value="1"/>
</dbReference>
<evidence type="ECO:0000313" key="12">
    <source>
        <dbReference type="Proteomes" id="UP000472272"/>
    </source>
</evidence>
<dbReference type="FunFam" id="3.30.70.330:FF:000154">
    <property type="entry name" value="Polyadenylate-binding protein"/>
    <property type="match status" value="1"/>
</dbReference>
<name>A0A670KA02_PODMU</name>
<evidence type="ECO:0000313" key="11">
    <source>
        <dbReference type="Ensembl" id="ENSPMRP00000032419.1"/>
    </source>
</evidence>
<dbReference type="FunFam" id="3.30.70.330:FF:000003">
    <property type="entry name" value="Polyadenylate-binding protein"/>
    <property type="match status" value="1"/>
</dbReference>
<dbReference type="Pfam" id="PF00076">
    <property type="entry name" value="RRM_1"/>
    <property type="match status" value="4"/>
</dbReference>
<keyword evidence="8" id="KW-0812">Transmembrane</keyword>
<evidence type="ECO:0000256" key="5">
    <source>
        <dbReference type="ARBA" id="ARBA00022884"/>
    </source>
</evidence>
<keyword evidence="5 6" id="KW-0694">RNA-binding</keyword>
<feature type="domain" description="PABC" evidence="10">
    <location>
        <begin position="529"/>
        <end position="606"/>
    </location>
</feature>
<dbReference type="SMART" id="SM00361">
    <property type="entry name" value="RRM_1"/>
    <property type="match status" value="2"/>
</dbReference>
<dbReference type="Pfam" id="PF00658">
    <property type="entry name" value="MLLE"/>
    <property type="match status" value="1"/>
</dbReference>
<dbReference type="FunFam" id="3.30.70.330:FF:000021">
    <property type="entry name" value="Polyadenylate-binding protein"/>
    <property type="match status" value="1"/>
</dbReference>
<dbReference type="GO" id="GO:0005737">
    <property type="term" value="C:cytoplasm"/>
    <property type="evidence" value="ECO:0007669"/>
    <property type="project" value="UniProtKB-SubCell"/>
</dbReference>
<dbReference type="CDD" id="cd12379">
    <property type="entry name" value="RRM2_I_PABPs"/>
    <property type="match status" value="1"/>
</dbReference>
<dbReference type="SUPFAM" id="SSF63570">
    <property type="entry name" value="PABC (PABP) domain"/>
    <property type="match status" value="1"/>
</dbReference>
<keyword evidence="8" id="KW-0472">Membrane</keyword>
<dbReference type="GeneTree" id="ENSGT00940000153773"/>
<feature type="transmembrane region" description="Helical" evidence="8">
    <location>
        <begin position="291"/>
        <end position="310"/>
    </location>
</feature>
<dbReference type="InterPro" id="IPR003954">
    <property type="entry name" value="RRM_euk-type"/>
</dbReference>
<evidence type="ECO:0000256" key="4">
    <source>
        <dbReference type="ARBA" id="ARBA00022737"/>
    </source>
</evidence>
<dbReference type="SUPFAM" id="SSF54928">
    <property type="entry name" value="RNA-binding domain, RBD"/>
    <property type="match status" value="2"/>
</dbReference>
<proteinExistence type="inferred from homology"/>
<dbReference type="Gene3D" id="1.10.1900.10">
    <property type="entry name" value="c-terminal domain of poly(a) binding protein"/>
    <property type="match status" value="1"/>
</dbReference>
<feature type="domain" description="RRM" evidence="9">
    <location>
        <begin position="99"/>
        <end position="175"/>
    </location>
</feature>
<evidence type="ECO:0000259" key="10">
    <source>
        <dbReference type="PROSITE" id="PS51309"/>
    </source>
</evidence>
<dbReference type="InterPro" id="IPR034364">
    <property type="entry name" value="PABP_RRM1"/>
</dbReference>
<evidence type="ECO:0000256" key="8">
    <source>
        <dbReference type="SAM" id="Phobius"/>
    </source>
</evidence>
<sequence>MNPSAPSYPMASLYVGDLHPDVTEAMLYEKFSPAGPILSIRVCRDMITRRSLGYAYVNFQQPADAERALDTMNFDVIKGKPVRIMWSQRDPSLRKSGVGNIFIKNLDKSIDNKALYDTFSAFGNILSCKVVCDENGSKGYGFVHFETQEAAERAIEKMNGMLLNDRKVFVGRFKSRKEREAELGARAKEFTNVYIKNFGEDMDDERLKELFGKFGPALSVKVMTDESGKSKGFGFVSFERHEDAQKAVDEMNGKELNGKQIYVGRAQKKVERQTELKRKFEQMKQDRITRYQVGLFSTLHFYGCIFILFLQVMMEGGRSKGFGFVCFSSPEEATKAVTEMNGRIVATKPLYVALAQRKEERQAHLTNQYMQRMASVRAVPNPVINPYQPAPPSGYVMAAIPQMQNRAAYYPTSQIAQLRQSPRWTTQGARPHPFQNMPSAIRPAAPRPPFSTMRPASSQVPRVMSTQRVANTSTQTMGPRPAAAAAAATPAVRTVPQYKYAAGVRNPQQHLNTQPQVAMQQPAVHVQGQEPLTASMLASAPPQEQKQMLGERLFPLIHAMHPTLAGKITGMLLEIDNSELLHMLESPESLRSKVDEAVAVLQAHQAKEAAQKAVNNPAGVPSV</sequence>
<evidence type="ECO:0000256" key="7">
    <source>
        <dbReference type="RuleBase" id="RU362004"/>
    </source>
</evidence>
<dbReference type="Gene3D" id="3.30.70.330">
    <property type="match status" value="4"/>
</dbReference>
<evidence type="ECO:0000256" key="2">
    <source>
        <dbReference type="ARBA" id="ARBA00008557"/>
    </source>
</evidence>
<gene>
    <name evidence="11" type="primary">PABPC1</name>
</gene>
<dbReference type="InterPro" id="IPR006515">
    <property type="entry name" value="PABP_1234"/>
</dbReference>
<dbReference type="SMART" id="SM00517">
    <property type="entry name" value="PolyA"/>
    <property type="match status" value="1"/>
</dbReference>
<organism evidence="11 12">
    <name type="scientific">Podarcis muralis</name>
    <name type="common">Wall lizard</name>
    <name type="synonym">Lacerta muralis</name>
    <dbReference type="NCBI Taxonomy" id="64176"/>
    <lineage>
        <taxon>Eukaryota</taxon>
        <taxon>Metazoa</taxon>
        <taxon>Chordata</taxon>
        <taxon>Craniata</taxon>
        <taxon>Vertebrata</taxon>
        <taxon>Euteleostomi</taxon>
        <taxon>Lepidosauria</taxon>
        <taxon>Squamata</taxon>
        <taxon>Bifurcata</taxon>
        <taxon>Unidentata</taxon>
        <taxon>Episquamata</taxon>
        <taxon>Laterata</taxon>
        <taxon>Lacertibaenia</taxon>
        <taxon>Lacertidae</taxon>
        <taxon>Podarcis</taxon>
    </lineage>
</organism>
<dbReference type="InterPro" id="IPR045305">
    <property type="entry name" value="RRM2_I_PABPs"/>
</dbReference>
<feature type="domain" description="RRM" evidence="9">
    <location>
        <begin position="191"/>
        <end position="268"/>
    </location>
</feature>
<feature type="domain" description="RRM" evidence="9">
    <location>
        <begin position="11"/>
        <end position="89"/>
    </location>
</feature>
<dbReference type="InterPro" id="IPR002004">
    <property type="entry name" value="PABP_HYD_C"/>
</dbReference>
<dbReference type="AlphaFoldDB" id="A0A670KA02"/>
<dbReference type="GO" id="GO:0003723">
    <property type="term" value="F:RNA binding"/>
    <property type="evidence" value="ECO:0007669"/>
    <property type="project" value="UniProtKB-UniRule"/>
</dbReference>
<evidence type="ECO:0000256" key="1">
    <source>
        <dbReference type="ARBA" id="ARBA00004496"/>
    </source>
</evidence>
<dbReference type="InterPro" id="IPR035979">
    <property type="entry name" value="RBD_domain_sf"/>
</dbReference>
<dbReference type="Ensembl" id="ENSPMRT00000034375.1">
    <property type="protein sequence ID" value="ENSPMRP00000032419.1"/>
    <property type="gene ID" value="ENSPMRG00000020682.1"/>
</dbReference>
<dbReference type="SMART" id="SM00360">
    <property type="entry name" value="RRM"/>
    <property type="match status" value="4"/>
</dbReference>
<evidence type="ECO:0000256" key="6">
    <source>
        <dbReference type="PROSITE-ProRule" id="PRU00176"/>
    </source>
</evidence>
<keyword evidence="8" id="KW-1133">Transmembrane helix</keyword>
<evidence type="ECO:0000256" key="3">
    <source>
        <dbReference type="ARBA" id="ARBA00022490"/>
    </source>
</evidence>
<dbReference type="FunFam" id="1.10.1900.10:FF:000001">
    <property type="entry name" value="Polyadenylate-binding protein"/>
    <property type="match status" value="1"/>
</dbReference>
<dbReference type="PANTHER" id="PTHR24012">
    <property type="entry name" value="RNA BINDING PROTEIN"/>
    <property type="match status" value="1"/>
</dbReference>
<protein>
    <recommendedName>
        <fullName evidence="7">Polyadenylate-binding protein</fullName>
        <shortName evidence="7">PABP</shortName>
    </recommendedName>
</protein>
<dbReference type="InterPro" id="IPR000504">
    <property type="entry name" value="RRM_dom"/>
</dbReference>
<feature type="domain" description="RRM" evidence="9">
    <location>
        <begin position="259"/>
        <end position="357"/>
    </location>
</feature>
<comment type="similarity">
    <text evidence="2 7">Belongs to the polyadenylate-binding protein type-1 family.</text>
</comment>
<dbReference type="CDD" id="cd12378">
    <property type="entry name" value="RRM1_I_PABPs"/>
    <property type="match status" value="1"/>
</dbReference>
<reference evidence="11" key="2">
    <citation type="submission" date="2025-08" db="UniProtKB">
        <authorList>
            <consortium name="Ensembl"/>
        </authorList>
    </citation>
    <scope>IDENTIFICATION</scope>
</reference>
<dbReference type="Proteomes" id="UP000472272">
    <property type="component" value="Chromosome 7"/>
</dbReference>
<accession>A0A670KA02</accession>
<keyword evidence="4" id="KW-0677">Repeat</keyword>
<dbReference type="PROSITE" id="PS50102">
    <property type="entry name" value="RRM"/>
    <property type="match status" value="4"/>
</dbReference>
<keyword evidence="3 7" id="KW-0963">Cytoplasm</keyword>
<comment type="subcellular location">
    <subcellularLocation>
        <location evidence="1 7">Cytoplasm</location>
    </subcellularLocation>
</comment>
<comment type="function">
    <text evidence="7">Binds the poly(A) tail of mRNA.</text>
</comment>
<evidence type="ECO:0000259" key="9">
    <source>
        <dbReference type="PROSITE" id="PS50102"/>
    </source>
</evidence>
<dbReference type="InterPro" id="IPR036053">
    <property type="entry name" value="PABP-dom"/>
</dbReference>
<keyword evidence="12" id="KW-1185">Reference proteome</keyword>
<dbReference type="InterPro" id="IPR012677">
    <property type="entry name" value="Nucleotide-bd_a/b_plait_sf"/>
</dbReference>
<dbReference type="CDD" id="cd12380">
    <property type="entry name" value="RRM3_I_PABPs"/>
    <property type="match status" value="1"/>
</dbReference>
<reference evidence="11" key="3">
    <citation type="submission" date="2025-09" db="UniProtKB">
        <authorList>
            <consortium name="Ensembl"/>
        </authorList>
    </citation>
    <scope>IDENTIFICATION</scope>
</reference>